<feature type="compositionally biased region" description="Basic and acidic residues" evidence="1">
    <location>
        <begin position="34"/>
        <end position="44"/>
    </location>
</feature>
<organism evidence="2 3">
    <name type="scientific">Chrysodeixis includens</name>
    <name type="common">Soybean looper</name>
    <name type="synonym">Pseudoplusia includens</name>
    <dbReference type="NCBI Taxonomy" id="689277"/>
    <lineage>
        <taxon>Eukaryota</taxon>
        <taxon>Metazoa</taxon>
        <taxon>Ecdysozoa</taxon>
        <taxon>Arthropoda</taxon>
        <taxon>Hexapoda</taxon>
        <taxon>Insecta</taxon>
        <taxon>Pterygota</taxon>
        <taxon>Neoptera</taxon>
        <taxon>Endopterygota</taxon>
        <taxon>Lepidoptera</taxon>
        <taxon>Glossata</taxon>
        <taxon>Ditrysia</taxon>
        <taxon>Noctuoidea</taxon>
        <taxon>Noctuidae</taxon>
        <taxon>Plusiinae</taxon>
        <taxon>Chrysodeixis</taxon>
    </lineage>
</organism>
<feature type="region of interest" description="Disordered" evidence="1">
    <location>
        <begin position="1"/>
        <end position="55"/>
    </location>
</feature>
<feature type="compositionally biased region" description="Basic and acidic residues" evidence="1">
    <location>
        <begin position="316"/>
        <end position="344"/>
    </location>
</feature>
<reference evidence="2" key="1">
    <citation type="submission" date="2021-12" db="EMBL/GenBank/DDBJ databases">
        <authorList>
            <person name="King R."/>
        </authorList>
    </citation>
    <scope>NUCLEOTIDE SEQUENCE</scope>
</reference>
<feature type="compositionally biased region" description="Basic and acidic residues" evidence="1">
    <location>
        <begin position="523"/>
        <end position="554"/>
    </location>
</feature>
<feature type="compositionally biased region" description="Acidic residues" evidence="1">
    <location>
        <begin position="706"/>
        <end position="751"/>
    </location>
</feature>
<evidence type="ECO:0000313" key="3">
    <source>
        <dbReference type="Proteomes" id="UP001154114"/>
    </source>
</evidence>
<dbReference type="AlphaFoldDB" id="A0A9N8L4V0"/>
<feature type="region of interest" description="Disordered" evidence="1">
    <location>
        <begin position="428"/>
        <end position="589"/>
    </location>
</feature>
<evidence type="ECO:0000256" key="1">
    <source>
        <dbReference type="SAM" id="MobiDB-lite"/>
    </source>
</evidence>
<accession>A0A9N8L4V0</accession>
<feature type="region of interest" description="Disordered" evidence="1">
    <location>
        <begin position="636"/>
        <end position="659"/>
    </location>
</feature>
<dbReference type="OrthoDB" id="7487574at2759"/>
<feature type="compositionally biased region" description="Basic and acidic residues" evidence="1">
    <location>
        <begin position="430"/>
        <end position="464"/>
    </location>
</feature>
<keyword evidence="3" id="KW-1185">Reference proteome</keyword>
<feature type="compositionally biased region" description="Basic and acidic residues" evidence="1">
    <location>
        <begin position="566"/>
        <end position="575"/>
    </location>
</feature>
<gene>
    <name evidence="2" type="ORF">CINC_LOCUS8484</name>
</gene>
<feature type="region of interest" description="Disordered" evidence="1">
    <location>
        <begin position="270"/>
        <end position="361"/>
    </location>
</feature>
<dbReference type="EMBL" id="LR824030">
    <property type="protein sequence ID" value="CAD0206189.1"/>
    <property type="molecule type" value="Genomic_DNA"/>
</dbReference>
<name>A0A9N8L4V0_CHRIL</name>
<feature type="compositionally biased region" description="Polar residues" evidence="1">
    <location>
        <begin position="73"/>
        <end position="83"/>
    </location>
</feature>
<evidence type="ECO:0000313" key="2">
    <source>
        <dbReference type="EMBL" id="CAD0206189.1"/>
    </source>
</evidence>
<feature type="compositionally biased region" description="Acidic residues" evidence="1">
    <location>
        <begin position="682"/>
        <end position="698"/>
    </location>
</feature>
<dbReference type="Proteomes" id="UP001154114">
    <property type="component" value="Chromosome 27"/>
</dbReference>
<feature type="region of interest" description="Disordered" evidence="1">
    <location>
        <begin position="681"/>
        <end position="760"/>
    </location>
</feature>
<feature type="region of interest" description="Disordered" evidence="1">
    <location>
        <begin position="68"/>
        <end position="89"/>
    </location>
</feature>
<proteinExistence type="predicted"/>
<feature type="compositionally biased region" description="Basic and acidic residues" evidence="1">
    <location>
        <begin position="291"/>
        <end position="302"/>
    </location>
</feature>
<feature type="compositionally biased region" description="Polar residues" evidence="1">
    <location>
        <begin position="636"/>
        <end position="658"/>
    </location>
</feature>
<feature type="compositionally biased region" description="Basic and acidic residues" evidence="1">
    <location>
        <begin position="495"/>
        <end position="513"/>
    </location>
</feature>
<protein>
    <submittedName>
        <fullName evidence="2">Uncharacterized protein</fullName>
    </submittedName>
</protein>
<sequence>MTEQANRPLKEPYYPDGSNENASEVKNMNHVKPKFYDEDQLKKNDHNKKRTTNNHVYPVILKDESLLEPKLMTNDTSETVSEDSNSKMDTMEDVRRNFSMLWEDVPQPGDGDLNINDETISDTSGMPTDQLDDSTMEISLNTPGEQIVNNVVEHPDDQNVTTTPKISGHSITKKQSKRSLVIQEIEQSNDRVYLPDNDENLGMFDISDNTVSDLPMNNVNEISTEISEGTFPTRMTDDNSESRSGNIIANYFGNPSIFNATLPVLAAADVPKTSSPSESAKTTKRKKKHKPESNTEVVEKEVGVVQKSDSSVHVQKVKESVKKEAEAHKTKEKSSTEGKEHKVQESGNIEVNAPKEKESINTEANVHTVKECGSAEANVHSVKECGSAEANVHSVKECGSAEANVHRVKECSNIEANVHIVKECNNTETEAPKVKECSNTESDAHKVKESSKTEGSAHKIKDSSNNEANVTKVIINDTPKSESKRITSESSPKSSTRDIFRKIRKIVSRDSARSSHRQLPIETPKESKTPQNTENKEKTKDDSSGQSSKSDDHQMPGVVDSTTLPAKDKSKDLIKHVSNIPSKISKENLIAMHDPSKYVPESGPPDVIENVFDPVQLFKGAKSLVLGTPKSDQVMTVEKTSPNNPGSPISPTTPSVHSSIPAAFSKDLTEQFKNQVMKTDIEIGDDETTTEDFGAEVTEDFRAEVTEDLGTEIDEDVFTDSEDIQDNDEFQDLPQEDDDDDDTLDNEDESDEVKNPYDVD</sequence>